<dbReference type="KEGG" id="axl:AXY_19160"/>
<keyword evidence="2" id="KW-1185">Reference proteome</keyword>
<dbReference type="Proteomes" id="UP000006294">
    <property type="component" value="Chromosome"/>
</dbReference>
<dbReference type="EMBL" id="AP012050">
    <property type="protein sequence ID" value="BAM48048.1"/>
    <property type="molecule type" value="Genomic_DNA"/>
</dbReference>
<gene>
    <name evidence="1" type="ordered locus">AXY_19160</name>
</gene>
<accession>K0J7V9</accession>
<sequence>MIEAYYHQNISVAIIAERLKRSRQPIYNVINFLKQGHSAIDYYKRYKENKRRCGRREISLPKKEQEYVKEKVSLGWTPDVIIGRAEQPISCSMRTLYRRFEDGYFDRTTLPMKGK</sequence>
<reference evidence="1 2" key="1">
    <citation type="submission" date="2011-01" db="EMBL/GenBank/DDBJ databases">
        <title>Whole genome sequence of Amphibacillus xylinus NBRC 15112.</title>
        <authorList>
            <person name="Nakazawa H."/>
            <person name="Katano Y."/>
            <person name="Nakamura S."/>
            <person name="Sasagawa M."/>
            <person name="Fukada J."/>
            <person name="Arai T."/>
            <person name="Sasakura N."/>
            <person name="Mochizuki D."/>
            <person name="Hosoyama A."/>
            <person name="Harada K."/>
            <person name="Horikawa H."/>
            <person name="Kato Y."/>
            <person name="Harada T."/>
            <person name="Sasaki K."/>
            <person name="Sekiguchi M."/>
            <person name="Hodoyama M."/>
            <person name="Nishiko R."/>
            <person name="Narita H."/>
            <person name="Hanamaki A."/>
            <person name="Hata C."/>
            <person name="Konno Y."/>
            <person name="Niimura Y."/>
            <person name="Yamazaki S."/>
            <person name="Fujita N."/>
        </authorList>
    </citation>
    <scope>NUCLEOTIDE SEQUENCE [LARGE SCALE GENOMIC DNA]</scope>
    <source>
        <strain evidence="2">ATCC 51415 / DSM 6626 / JCM 7361 / LMG 17667 / NBRC 15112 / Ep01</strain>
    </source>
</reference>
<dbReference type="AlphaFoldDB" id="K0J7V9"/>
<dbReference type="STRING" id="698758.AXY_19160"/>
<proteinExistence type="predicted"/>
<dbReference type="PATRIC" id="fig|698758.3.peg.1917"/>
<protein>
    <submittedName>
        <fullName evidence="1">Putative transposase</fullName>
    </submittedName>
</protein>
<evidence type="ECO:0000313" key="1">
    <source>
        <dbReference type="EMBL" id="BAM48048.1"/>
    </source>
</evidence>
<dbReference type="HOGENOM" id="CLU_035706_14_0_9"/>
<name>K0J7V9_AMPXN</name>
<dbReference type="eggNOG" id="COG2826">
    <property type="taxonomic scope" value="Bacteria"/>
</dbReference>
<evidence type="ECO:0000313" key="2">
    <source>
        <dbReference type="Proteomes" id="UP000006294"/>
    </source>
</evidence>
<organism evidence="1 2">
    <name type="scientific">Amphibacillus xylanus (strain ATCC 51415 / DSM 6626 / JCM 7361 / LMG 17667 / NBRC 15112 / Ep01)</name>
    <dbReference type="NCBI Taxonomy" id="698758"/>
    <lineage>
        <taxon>Bacteria</taxon>
        <taxon>Bacillati</taxon>
        <taxon>Bacillota</taxon>
        <taxon>Bacilli</taxon>
        <taxon>Bacillales</taxon>
        <taxon>Bacillaceae</taxon>
        <taxon>Amphibacillus</taxon>
    </lineage>
</organism>